<dbReference type="AlphaFoldDB" id="A0A0C9YQP3"/>
<evidence type="ECO:0000313" key="1">
    <source>
        <dbReference type="EMBL" id="KIK12687.1"/>
    </source>
</evidence>
<protein>
    <submittedName>
        <fullName evidence="1">Uncharacterized protein</fullName>
    </submittedName>
</protein>
<dbReference type="HOGENOM" id="CLU_2622943_0_0_1"/>
<dbReference type="EMBL" id="KN834057">
    <property type="protein sequence ID" value="KIK12687.1"/>
    <property type="molecule type" value="Genomic_DNA"/>
</dbReference>
<keyword evidence="2" id="KW-1185">Reference proteome</keyword>
<reference evidence="1 2" key="1">
    <citation type="submission" date="2014-04" db="EMBL/GenBank/DDBJ databases">
        <authorList>
            <consortium name="DOE Joint Genome Institute"/>
            <person name="Kuo A."/>
            <person name="Kohler A."/>
            <person name="Costa M.D."/>
            <person name="Nagy L.G."/>
            <person name="Floudas D."/>
            <person name="Copeland A."/>
            <person name="Barry K.W."/>
            <person name="Cichocki N."/>
            <person name="Veneault-Fourrey C."/>
            <person name="LaButti K."/>
            <person name="Lindquist E.A."/>
            <person name="Lipzen A."/>
            <person name="Lundell T."/>
            <person name="Morin E."/>
            <person name="Murat C."/>
            <person name="Sun H."/>
            <person name="Tunlid A."/>
            <person name="Henrissat B."/>
            <person name="Grigoriev I.V."/>
            <person name="Hibbett D.S."/>
            <person name="Martin F."/>
            <person name="Nordberg H.P."/>
            <person name="Cantor M.N."/>
            <person name="Hua S.X."/>
        </authorList>
    </citation>
    <scope>NUCLEOTIDE SEQUENCE [LARGE SCALE GENOMIC DNA]</scope>
    <source>
        <strain evidence="1 2">441</strain>
    </source>
</reference>
<accession>A0A0C9YQP3</accession>
<name>A0A0C9YQP3_9AGAM</name>
<dbReference type="Proteomes" id="UP000054018">
    <property type="component" value="Unassembled WGS sequence"/>
</dbReference>
<reference evidence="2" key="2">
    <citation type="submission" date="2015-01" db="EMBL/GenBank/DDBJ databases">
        <title>Evolutionary Origins and Diversification of the Mycorrhizal Mutualists.</title>
        <authorList>
            <consortium name="DOE Joint Genome Institute"/>
            <consortium name="Mycorrhizal Genomics Consortium"/>
            <person name="Kohler A."/>
            <person name="Kuo A."/>
            <person name="Nagy L.G."/>
            <person name="Floudas D."/>
            <person name="Copeland A."/>
            <person name="Barry K.W."/>
            <person name="Cichocki N."/>
            <person name="Veneault-Fourrey C."/>
            <person name="LaButti K."/>
            <person name="Lindquist E.A."/>
            <person name="Lipzen A."/>
            <person name="Lundell T."/>
            <person name="Morin E."/>
            <person name="Murat C."/>
            <person name="Riley R."/>
            <person name="Ohm R."/>
            <person name="Sun H."/>
            <person name="Tunlid A."/>
            <person name="Henrissat B."/>
            <person name="Grigoriev I.V."/>
            <person name="Hibbett D.S."/>
            <person name="Martin F."/>
        </authorList>
    </citation>
    <scope>NUCLEOTIDE SEQUENCE [LARGE SCALE GENOMIC DNA]</scope>
    <source>
        <strain evidence="2">441</strain>
    </source>
</reference>
<organism evidence="1 2">
    <name type="scientific">Pisolithus microcarpus 441</name>
    <dbReference type="NCBI Taxonomy" id="765257"/>
    <lineage>
        <taxon>Eukaryota</taxon>
        <taxon>Fungi</taxon>
        <taxon>Dikarya</taxon>
        <taxon>Basidiomycota</taxon>
        <taxon>Agaricomycotina</taxon>
        <taxon>Agaricomycetes</taxon>
        <taxon>Agaricomycetidae</taxon>
        <taxon>Boletales</taxon>
        <taxon>Sclerodermatineae</taxon>
        <taxon>Pisolithaceae</taxon>
        <taxon>Pisolithus</taxon>
    </lineage>
</organism>
<gene>
    <name evidence="1" type="ORF">PISMIDRAFT_428047</name>
</gene>
<evidence type="ECO:0000313" key="2">
    <source>
        <dbReference type="Proteomes" id="UP000054018"/>
    </source>
</evidence>
<sequence>MAEGTALGSENRKAEPGYHASSVENECIFMHSPLLPIASSTGRKQKDWVQKLHEVRRLAVVRWHGFRGFAVTGSELLR</sequence>
<proteinExistence type="predicted"/>